<dbReference type="GO" id="GO:0033065">
    <property type="term" value="C:Rad51C-XRCC3 complex"/>
    <property type="evidence" value="ECO:0007669"/>
    <property type="project" value="TreeGrafter"/>
</dbReference>
<dbReference type="GO" id="GO:0007131">
    <property type="term" value="P:reciprocal meiotic recombination"/>
    <property type="evidence" value="ECO:0007669"/>
    <property type="project" value="TreeGrafter"/>
</dbReference>
<dbReference type="InterPro" id="IPR049428">
    <property type="entry name" value="RecA-like_N"/>
</dbReference>
<evidence type="ECO:0000256" key="7">
    <source>
        <dbReference type="SAM" id="MobiDB-lite"/>
    </source>
</evidence>
<dbReference type="InterPro" id="IPR003593">
    <property type="entry name" value="AAA+_ATPase"/>
</dbReference>
<feature type="compositionally biased region" description="Acidic residues" evidence="7">
    <location>
        <begin position="354"/>
        <end position="375"/>
    </location>
</feature>
<evidence type="ECO:0000313" key="10">
    <source>
        <dbReference type="Proteomes" id="UP000326757"/>
    </source>
</evidence>
<evidence type="ECO:0000256" key="4">
    <source>
        <dbReference type="ARBA" id="ARBA00022840"/>
    </source>
</evidence>
<keyword evidence="4" id="KW-0067">ATP-binding</keyword>
<feature type="region of interest" description="Disordered" evidence="7">
    <location>
        <begin position="319"/>
        <end position="477"/>
    </location>
</feature>
<feature type="compositionally biased region" description="Basic and acidic residues" evidence="7">
    <location>
        <begin position="412"/>
        <end position="469"/>
    </location>
</feature>
<dbReference type="GO" id="GO:0033063">
    <property type="term" value="C:Rad51B-Rad51C-Rad51D-XRCC2 complex"/>
    <property type="evidence" value="ECO:0007669"/>
    <property type="project" value="TreeGrafter"/>
</dbReference>
<evidence type="ECO:0000256" key="1">
    <source>
        <dbReference type="ARBA" id="ARBA00004123"/>
    </source>
</evidence>
<protein>
    <recommendedName>
        <fullName evidence="8">RecA family profile 1 domain-containing protein</fullName>
    </recommendedName>
</protein>
<dbReference type="PANTHER" id="PTHR46239">
    <property type="entry name" value="DNA REPAIR PROTEIN RAD51 HOMOLOG 3 RAD51C"/>
    <property type="match status" value="1"/>
</dbReference>
<evidence type="ECO:0000313" key="9">
    <source>
        <dbReference type="EMBL" id="KAB8292438.1"/>
    </source>
</evidence>
<dbReference type="Pfam" id="PF00154">
    <property type="entry name" value="RecA_N"/>
    <property type="match status" value="1"/>
</dbReference>
<dbReference type="SUPFAM" id="SSF52540">
    <property type="entry name" value="P-loop containing nucleoside triphosphate hydrolases"/>
    <property type="match status" value="1"/>
</dbReference>
<reference evidence="9 10" key="1">
    <citation type="submission" date="2019-06" db="EMBL/GenBank/DDBJ databases">
        <title>Genome Sequence of the Brown Rot Fungal Pathogen Monilinia laxa.</title>
        <authorList>
            <person name="De Miccolis Angelini R.M."/>
            <person name="Landi L."/>
            <person name="Abate D."/>
            <person name="Pollastro S."/>
            <person name="Romanazzi G."/>
            <person name="Faretra F."/>
        </authorList>
    </citation>
    <scope>NUCLEOTIDE SEQUENCE [LARGE SCALE GENOMIC DNA]</scope>
    <source>
        <strain evidence="9 10">Mlax316</strain>
    </source>
</reference>
<feature type="region of interest" description="Disordered" evidence="7">
    <location>
        <begin position="1"/>
        <end position="21"/>
    </location>
</feature>
<dbReference type="PANTHER" id="PTHR46239:SF1">
    <property type="entry name" value="DNA REPAIR PROTEIN RAD51 HOMOLOG 3"/>
    <property type="match status" value="1"/>
</dbReference>
<proteinExistence type="predicted"/>
<keyword evidence="6" id="KW-0539">Nucleus</keyword>
<dbReference type="InterPro" id="IPR020588">
    <property type="entry name" value="RecA_ATP-bd"/>
</dbReference>
<dbReference type="InterPro" id="IPR052093">
    <property type="entry name" value="HR_Repair_Mediator"/>
</dbReference>
<dbReference type="Proteomes" id="UP000326757">
    <property type="component" value="Unassembled WGS sequence"/>
</dbReference>
<feature type="compositionally biased region" description="Acidic residues" evidence="7">
    <location>
        <begin position="396"/>
        <end position="411"/>
    </location>
</feature>
<keyword evidence="3" id="KW-0227">DNA damage</keyword>
<sequence>MDYQTIHGLGRSNFSSSSPHRMPTVSAAQALQELESSLTRWISTGLKNLDLALQNEDSLQLSTSVDENYGGISRGRITEVYGPPGVGKTALGMHLAAKVLYQNEDVVWVDASHPISGPRFSQILQAFPSAESSNHCEILKRFSHFSTPTLSHLLALLTHTTSNFPPKNTSLIVVDSFSTLIDSAFPRKLDSTPTPRKPGAPNPSSRKFPLLQYLINALQKLATTRNIAIIILNQCVTKMRPGLGAALIPSISVTAWEQGLGCRVALFRDWGWDDNEGNKVNGVRFAQVVKAEGVALSEGRGRFAAFVIGELGLSSATLPPPPTFASPNRGPPSFPKLQPTIALPPQKRKRAEFEIPDSDDEDDEDYGWAEEDEELPPMPPQWQGSEDILVPPPGELEAEEEVEEAEEEEEKEKEKEKVKEKVKEKEKEEDIVNGNEKGREANVDGENHREESPREKYSAGVYERDRELPDSEDELAL</sequence>
<dbReference type="EMBL" id="VIGI01000013">
    <property type="protein sequence ID" value="KAB8292438.1"/>
    <property type="molecule type" value="Genomic_DNA"/>
</dbReference>
<evidence type="ECO:0000256" key="6">
    <source>
        <dbReference type="ARBA" id="ARBA00023242"/>
    </source>
</evidence>
<evidence type="ECO:0000259" key="8">
    <source>
        <dbReference type="PROSITE" id="PS50162"/>
    </source>
</evidence>
<dbReference type="GO" id="GO:0005657">
    <property type="term" value="C:replication fork"/>
    <property type="evidence" value="ECO:0007669"/>
    <property type="project" value="TreeGrafter"/>
</dbReference>
<dbReference type="GO" id="GO:0000707">
    <property type="term" value="P:meiotic DNA recombinase assembly"/>
    <property type="evidence" value="ECO:0007669"/>
    <property type="project" value="TreeGrafter"/>
</dbReference>
<dbReference type="OrthoDB" id="5957327at2759"/>
<keyword evidence="2" id="KW-0547">Nucleotide-binding</keyword>
<dbReference type="GO" id="GO:0005524">
    <property type="term" value="F:ATP binding"/>
    <property type="evidence" value="ECO:0007669"/>
    <property type="project" value="UniProtKB-KW"/>
</dbReference>
<dbReference type="Gene3D" id="3.40.50.300">
    <property type="entry name" value="P-loop containing nucleotide triphosphate hydrolases"/>
    <property type="match status" value="1"/>
</dbReference>
<dbReference type="GO" id="GO:0000400">
    <property type="term" value="F:four-way junction DNA binding"/>
    <property type="evidence" value="ECO:0007669"/>
    <property type="project" value="TreeGrafter"/>
</dbReference>
<dbReference type="GO" id="GO:0140664">
    <property type="term" value="F:ATP-dependent DNA damage sensor activity"/>
    <property type="evidence" value="ECO:0007669"/>
    <property type="project" value="InterPro"/>
</dbReference>
<dbReference type="GO" id="GO:0008821">
    <property type="term" value="F:crossover junction DNA endonuclease activity"/>
    <property type="evidence" value="ECO:0007669"/>
    <property type="project" value="TreeGrafter"/>
</dbReference>
<keyword evidence="5" id="KW-0234">DNA repair</keyword>
<accession>A0A5N6JTN6</accession>
<feature type="compositionally biased region" description="Pro residues" evidence="7">
    <location>
        <begin position="319"/>
        <end position="334"/>
    </location>
</feature>
<organism evidence="9 10">
    <name type="scientific">Monilinia laxa</name>
    <name type="common">Brown rot fungus</name>
    <name type="synonym">Sclerotinia laxa</name>
    <dbReference type="NCBI Taxonomy" id="61186"/>
    <lineage>
        <taxon>Eukaryota</taxon>
        <taxon>Fungi</taxon>
        <taxon>Dikarya</taxon>
        <taxon>Ascomycota</taxon>
        <taxon>Pezizomycotina</taxon>
        <taxon>Leotiomycetes</taxon>
        <taxon>Helotiales</taxon>
        <taxon>Sclerotiniaceae</taxon>
        <taxon>Monilinia</taxon>
    </lineage>
</organism>
<keyword evidence="10" id="KW-1185">Reference proteome</keyword>
<evidence type="ECO:0000256" key="5">
    <source>
        <dbReference type="ARBA" id="ARBA00023204"/>
    </source>
</evidence>
<comment type="subcellular location">
    <subcellularLocation>
        <location evidence="1">Nucleus</location>
    </subcellularLocation>
</comment>
<evidence type="ECO:0000256" key="2">
    <source>
        <dbReference type="ARBA" id="ARBA00022741"/>
    </source>
</evidence>
<dbReference type="CDD" id="cd01393">
    <property type="entry name" value="RecA-like"/>
    <property type="match status" value="1"/>
</dbReference>
<dbReference type="SMART" id="SM00382">
    <property type="entry name" value="AAA"/>
    <property type="match status" value="1"/>
</dbReference>
<evidence type="ECO:0000256" key="3">
    <source>
        <dbReference type="ARBA" id="ARBA00022763"/>
    </source>
</evidence>
<dbReference type="AlphaFoldDB" id="A0A5N6JTN6"/>
<name>A0A5N6JTN6_MONLA</name>
<feature type="domain" description="RecA family profile 1" evidence="8">
    <location>
        <begin position="38"/>
        <end position="235"/>
    </location>
</feature>
<dbReference type="InterPro" id="IPR027417">
    <property type="entry name" value="P-loop_NTPase"/>
</dbReference>
<gene>
    <name evidence="9" type="ORF">EYC80_008162</name>
</gene>
<comment type="caution">
    <text evidence="9">The sequence shown here is derived from an EMBL/GenBank/DDBJ whole genome shotgun (WGS) entry which is preliminary data.</text>
</comment>
<dbReference type="PROSITE" id="PS50162">
    <property type="entry name" value="RECA_2"/>
    <property type="match status" value="1"/>
</dbReference>